<feature type="transmembrane region" description="Helical" evidence="7">
    <location>
        <begin position="91"/>
        <end position="114"/>
    </location>
</feature>
<protein>
    <recommendedName>
        <fullName evidence="10">Sodium-dependent phosphate transporter</fullName>
    </recommendedName>
</protein>
<evidence type="ECO:0000256" key="2">
    <source>
        <dbReference type="ARBA" id="ARBA00005808"/>
    </source>
</evidence>
<dbReference type="PANTHER" id="PTHR10010:SF46">
    <property type="entry name" value="SODIUM-DEPENDENT PHOSPHATE TRANSPORT PROTEIN 2B"/>
    <property type="match status" value="1"/>
</dbReference>
<dbReference type="AlphaFoldDB" id="A0ABD3FDR0"/>
<evidence type="ECO:0000313" key="8">
    <source>
        <dbReference type="EMBL" id="KAL3664883.1"/>
    </source>
</evidence>
<feature type="transmembrane region" description="Helical" evidence="7">
    <location>
        <begin position="439"/>
        <end position="459"/>
    </location>
</feature>
<organism evidence="8 9">
    <name type="scientific">Phytophthora oleae</name>
    <dbReference type="NCBI Taxonomy" id="2107226"/>
    <lineage>
        <taxon>Eukaryota</taxon>
        <taxon>Sar</taxon>
        <taxon>Stramenopiles</taxon>
        <taxon>Oomycota</taxon>
        <taxon>Peronosporomycetes</taxon>
        <taxon>Peronosporales</taxon>
        <taxon>Peronosporaceae</taxon>
        <taxon>Phytophthora</taxon>
    </lineage>
</organism>
<evidence type="ECO:0000256" key="6">
    <source>
        <dbReference type="ARBA" id="ARBA00023136"/>
    </source>
</evidence>
<dbReference type="Pfam" id="PF02690">
    <property type="entry name" value="Na_Pi_cotrans"/>
    <property type="match status" value="2"/>
</dbReference>
<reference evidence="8 9" key="1">
    <citation type="submission" date="2024-09" db="EMBL/GenBank/DDBJ databases">
        <title>Genome sequencing and assembly of Phytophthora oleae, isolate VK10A, causative agent of rot of olive drupes.</title>
        <authorList>
            <person name="Conti Taguali S."/>
            <person name="Riolo M."/>
            <person name="La Spada F."/>
            <person name="Cacciola S.O."/>
            <person name="Dionisio G."/>
        </authorList>
    </citation>
    <scope>NUCLEOTIDE SEQUENCE [LARGE SCALE GENOMIC DNA]</scope>
    <source>
        <strain evidence="8 9">VK10A</strain>
    </source>
</reference>
<name>A0ABD3FDR0_9STRA</name>
<dbReference type="Proteomes" id="UP001632037">
    <property type="component" value="Unassembled WGS sequence"/>
</dbReference>
<feature type="transmembrane region" description="Helical" evidence="7">
    <location>
        <begin position="298"/>
        <end position="323"/>
    </location>
</feature>
<keyword evidence="5 7" id="KW-1133">Transmembrane helix</keyword>
<feature type="transmembrane region" description="Helical" evidence="7">
    <location>
        <begin position="254"/>
        <end position="278"/>
    </location>
</feature>
<evidence type="ECO:0000256" key="7">
    <source>
        <dbReference type="SAM" id="Phobius"/>
    </source>
</evidence>
<feature type="transmembrane region" description="Helical" evidence="7">
    <location>
        <begin position="41"/>
        <end position="62"/>
    </location>
</feature>
<evidence type="ECO:0000256" key="4">
    <source>
        <dbReference type="ARBA" id="ARBA00022692"/>
    </source>
</evidence>
<dbReference type="GO" id="GO:0005436">
    <property type="term" value="F:sodium:phosphate symporter activity"/>
    <property type="evidence" value="ECO:0007669"/>
    <property type="project" value="UniProtKB-ARBA"/>
</dbReference>
<accession>A0ABD3FDR0</accession>
<keyword evidence="6 7" id="KW-0472">Membrane</keyword>
<comment type="caution">
    <text evidence="8">The sequence shown here is derived from an EMBL/GenBank/DDBJ whole genome shotgun (WGS) entry which is preliminary data.</text>
</comment>
<comment type="similarity">
    <text evidence="2">Belongs to the SLC34A transporter family.</text>
</comment>
<sequence length="492" mass="53204">MLRENEKLLVVTANDPLSHEVHLECGDEEDCERAKTSNEKIAWGFVYVIVSVAALYFFMVAVKLIGDGFTLALRCSTGDAFVFGDNPICSLMTGIVATALLHSSGIVISIVVALVGSGAMSIRQSVYVIMGANVGTCVSCVVVAFGQLGDRTEFQRAVAAATVHDMYNIWSVVVMLPIEEIFHPLEKMSLFMAGGDAVFNSPLGVIVDPFVQILVVVNKKAIYKVATGEMSCSDVQAFVNGGISEGSSLSDSSIGAITVFLGFCFLVCAVFTLVKTLAKVFMGSTKVLISKLLNYNGYINIVVGTFVTLAIHSSTVITSTLTAIAGLGFISLEQVYPLVIGANLGTTGTALLASYVTGNSNAVATALVHFWFNLFGVFLFYPIPITRKLILKSAESLAFASASWPLVVVLFLVVLFILLPADMLILVAMTSAHSVVLQIMGWTITVAEISAFGYFVFWYEKKGGHVKWYEFLERRSLECQDGLEWFHTHEVM</sequence>
<feature type="transmembrane region" description="Helical" evidence="7">
    <location>
        <begin position="397"/>
        <end position="419"/>
    </location>
</feature>
<feature type="transmembrane region" description="Helical" evidence="7">
    <location>
        <begin position="362"/>
        <end position="385"/>
    </location>
</feature>
<evidence type="ECO:0000313" key="9">
    <source>
        <dbReference type="Proteomes" id="UP001632037"/>
    </source>
</evidence>
<evidence type="ECO:0008006" key="10">
    <source>
        <dbReference type="Google" id="ProtNLM"/>
    </source>
</evidence>
<evidence type="ECO:0000256" key="5">
    <source>
        <dbReference type="ARBA" id="ARBA00022989"/>
    </source>
</evidence>
<comment type="subcellular location">
    <subcellularLocation>
        <location evidence="1">Cell membrane</location>
        <topology evidence="1">Multi-pass membrane protein</topology>
    </subcellularLocation>
</comment>
<keyword evidence="4 7" id="KW-0812">Transmembrane</keyword>
<dbReference type="PANTHER" id="PTHR10010">
    <property type="entry name" value="SOLUTE CARRIER FAMILY 34 SODIUM PHOSPHATE , MEMBER 2-RELATED"/>
    <property type="match status" value="1"/>
</dbReference>
<keyword evidence="3" id="KW-1003">Cell membrane</keyword>
<proteinExistence type="inferred from homology"/>
<dbReference type="InterPro" id="IPR003841">
    <property type="entry name" value="Na/Pi_transpt"/>
</dbReference>
<feature type="transmembrane region" description="Helical" evidence="7">
    <location>
        <begin position="126"/>
        <end position="145"/>
    </location>
</feature>
<dbReference type="GO" id="GO:0005886">
    <property type="term" value="C:plasma membrane"/>
    <property type="evidence" value="ECO:0007669"/>
    <property type="project" value="UniProtKB-SubCell"/>
</dbReference>
<dbReference type="NCBIfam" id="NF037997">
    <property type="entry name" value="Na_Pi_symport"/>
    <property type="match status" value="2"/>
</dbReference>
<evidence type="ECO:0000256" key="3">
    <source>
        <dbReference type="ARBA" id="ARBA00022475"/>
    </source>
</evidence>
<feature type="transmembrane region" description="Helical" evidence="7">
    <location>
        <begin position="335"/>
        <end position="356"/>
    </location>
</feature>
<dbReference type="EMBL" id="JBIMZQ010000022">
    <property type="protein sequence ID" value="KAL3664883.1"/>
    <property type="molecule type" value="Genomic_DNA"/>
</dbReference>
<gene>
    <name evidence="8" type="ORF">V7S43_010061</name>
</gene>
<keyword evidence="9" id="KW-1185">Reference proteome</keyword>
<evidence type="ECO:0000256" key="1">
    <source>
        <dbReference type="ARBA" id="ARBA00004651"/>
    </source>
</evidence>